<evidence type="ECO:0000313" key="3">
    <source>
        <dbReference type="EMBL" id="ADG11639.1"/>
    </source>
</evidence>
<keyword evidence="2" id="KW-0472">Membrane</keyword>
<evidence type="ECO:0000313" key="4">
    <source>
        <dbReference type="Proteomes" id="UP000002629"/>
    </source>
</evidence>
<feature type="transmembrane region" description="Helical" evidence="2">
    <location>
        <begin position="394"/>
        <end position="419"/>
    </location>
</feature>
<dbReference type="SUPFAM" id="SSF103473">
    <property type="entry name" value="MFS general substrate transporter"/>
    <property type="match status" value="1"/>
</dbReference>
<feature type="transmembrane region" description="Helical" evidence="2">
    <location>
        <begin position="360"/>
        <end position="382"/>
    </location>
</feature>
<feature type="transmembrane region" description="Helical" evidence="2">
    <location>
        <begin position="143"/>
        <end position="163"/>
    </location>
</feature>
<dbReference type="AlphaFoldDB" id="D5VMB6"/>
<feature type="transmembrane region" description="Helical" evidence="2">
    <location>
        <begin position="268"/>
        <end position="290"/>
    </location>
</feature>
<dbReference type="eggNOG" id="ENOG502Z7UP">
    <property type="taxonomic scope" value="Bacteria"/>
</dbReference>
<accession>D5VMB6</accession>
<dbReference type="HOGENOM" id="CLU_609286_0_0_5"/>
<dbReference type="STRING" id="509190.Cseg_3202"/>
<organism evidence="3 4">
    <name type="scientific">Caulobacter segnis (strain ATCC 21756 / DSM 7131 / JCM 7823 / NBRC 15250 / LMG 17158 / TK0059)</name>
    <name type="common">Mycoplana segnis</name>
    <dbReference type="NCBI Taxonomy" id="509190"/>
    <lineage>
        <taxon>Bacteria</taxon>
        <taxon>Pseudomonadati</taxon>
        <taxon>Pseudomonadota</taxon>
        <taxon>Alphaproteobacteria</taxon>
        <taxon>Caulobacterales</taxon>
        <taxon>Caulobacteraceae</taxon>
        <taxon>Caulobacter</taxon>
    </lineage>
</organism>
<feature type="transmembrane region" description="Helical" evidence="2">
    <location>
        <begin position="12"/>
        <end position="36"/>
    </location>
</feature>
<dbReference type="KEGG" id="cse:Cseg_3202"/>
<feature type="transmembrane region" description="Helical" evidence="2">
    <location>
        <begin position="175"/>
        <end position="196"/>
    </location>
</feature>
<dbReference type="RefSeq" id="WP_013080286.1">
    <property type="nucleotide sequence ID" value="NC_014100.1"/>
</dbReference>
<name>D5VMB6_CAUST</name>
<dbReference type="InterPro" id="IPR043745">
    <property type="entry name" value="DUF5690"/>
</dbReference>
<feature type="transmembrane region" description="Helical" evidence="2">
    <location>
        <begin position="297"/>
        <end position="320"/>
    </location>
</feature>
<evidence type="ECO:0000256" key="2">
    <source>
        <dbReference type="SAM" id="Phobius"/>
    </source>
</evidence>
<dbReference type="Pfam" id="PF18943">
    <property type="entry name" value="DUF5690"/>
    <property type="match status" value="1"/>
</dbReference>
<protein>
    <recommendedName>
        <fullName evidence="5">MFS transporter</fullName>
    </recommendedName>
</protein>
<dbReference type="EMBL" id="CP002008">
    <property type="protein sequence ID" value="ADG11639.1"/>
    <property type="molecule type" value="Genomic_DNA"/>
</dbReference>
<keyword evidence="2" id="KW-1133">Transmembrane helix</keyword>
<feature type="region of interest" description="Disordered" evidence="1">
    <location>
        <begin position="428"/>
        <end position="449"/>
    </location>
</feature>
<gene>
    <name evidence="3" type="ordered locus">Cseg_3202</name>
</gene>
<evidence type="ECO:0008006" key="5">
    <source>
        <dbReference type="Google" id="ProtNLM"/>
    </source>
</evidence>
<dbReference type="Proteomes" id="UP000002629">
    <property type="component" value="Chromosome"/>
</dbReference>
<proteinExistence type="predicted"/>
<keyword evidence="2" id="KW-0812">Transmembrane</keyword>
<sequence>MTSGPRRWLERAHPLAFALFAGLAGFCAYFSMYAFRKPFAAATFGVVEGWSFAIDYKIALVLAQVIGYAASKFIGVKVISEIAPARRGAAILGLIGASWLALLAFAMIPAPWNVLALFLNGLPLGMIWGLVFGYMEGRRTSEVLGAILCASFILSSGVVKSVGKWLMSDIHVSAFWMPAATGAVFMPLLAVSVWALTQLPPPNAEDEAARVRRQPMDSAQRRAFLATYAPGIVLLVLSYILLTALRDFRDNFAAEIWTTLGFGEASDVFTASELPVAVIALGVLGAVMLVRDNLRALLVMHGVILVGFVTLGLSTLAFQAHMLSPLTWMILTGAGIYMAYTPFNAMLFDRMVAYSGQVGTAGFLIYVADASGYLGSVALLIWRNFAMVALDWLNFFVASIYATSLVGAACTLLAGLYFLRRSRVKSKDRAMASPQQGGPEGRLAPNTQA</sequence>
<feature type="transmembrane region" description="Helical" evidence="2">
    <location>
        <begin position="56"/>
        <end position="76"/>
    </location>
</feature>
<reference evidence="4" key="1">
    <citation type="journal article" date="2011" name="J. Bacteriol.">
        <title>Genome sequences of eight morphologically diverse alphaproteobacteria.</title>
        <authorList>
            <consortium name="US DOE Joint Genome Institute"/>
            <person name="Brown P.J."/>
            <person name="Kysela D.T."/>
            <person name="Buechlein A."/>
            <person name="Hemmerich C."/>
            <person name="Brun Y.V."/>
        </authorList>
    </citation>
    <scope>NUCLEOTIDE SEQUENCE [LARGE SCALE GENOMIC DNA]</scope>
    <source>
        <strain evidence="4">ATCC 21756 / DSM 7131 / JCM 7823 / NBRC 15250 / LMG 17158 / TK0059</strain>
    </source>
</reference>
<feature type="transmembrane region" description="Helical" evidence="2">
    <location>
        <begin position="88"/>
        <end position="108"/>
    </location>
</feature>
<feature type="transmembrane region" description="Helical" evidence="2">
    <location>
        <begin position="326"/>
        <end position="348"/>
    </location>
</feature>
<feature type="transmembrane region" description="Helical" evidence="2">
    <location>
        <begin position="223"/>
        <end position="242"/>
    </location>
</feature>
<dbReference type="InterPro" id="IPR036259">
    <property type="entry name" value="MFS_trans_sf"/>
</dbReference>
<evidence type="ECO:0000256" key="1">
    <source>
        <dbReference type="SAM" id="MobiDB-lite"/>
    </source>
</evidence>
<feature type="transmembrane region" description="Helical" evidence="2">
    <location>
        <begin position="114"/>
        <end position="131"/>
    </location>
</feature>